<proteinExistence type="inferred from homology"/>
<keyword evidence="4" id="KW-0997">Cell inner membrane</keyword>
<keyword evidence="5 9" id="KW-0812">Transmembrane</keyword>
<evidence type="ECO:0000256" key="2">
    <source>
        <dbReference type="ARBA" id="ARBA00022448"/>
    </source>
</evidence>
<evidence type="ECO:0000256" key="3">
    <source>
        <dbReference type="ARBA" id="ARBA00022475"/>
    </source>
</evidence>
<dbReference type="InterPro" id="IPR007272">
    <property type="entry name" value="Sulf_transp_TsuA/YedE"/>
</dbReference>
<dbReference type="GO" id="GO:0005886">
    <property type="term" value="C:plasma membrane"/>
    <property type="evidence" value="ECO:0007669"/>
    <property type="project" value="UniProtKB-SubCell"/>
</dbReference>
<dbReference type="PANTHER" id="PTHR30574">
    <property type="entry name" value="INNER MEMBRANE PROTEIN YEDE"/>
    <property type="match status" value="1"/>
</dbReference>
<evidence type="ECO:0000256" key="8">
    <source>
        <dbReference type="ARBA" id="ARBA00035655"/>
    </source>
</evidence>
<organism evidence="10">
    <name type="scientific">uncultured Oceanospirillales bacterium HF4000_23O15</name>
    <dbReference type="NCBI Taxonomy" id="710746"/>
    <lineage>
        <taxon>Bacteria</taxon>
        <taxon>Pseudomonadati</taxon>
        <taxon>Pseudomonadota</taxon>
        <taxon>Gammaproteobacteria</taxon>
        <taxon>Oceanospirillales</taxon>
        <taxon>environmental samples</taxon>
    </lineage>
</organism>
<comment type="subcellular location">
    <subcellularLocation>
        <location evidence="1">Cell inner membrane</location>
        <topology evidence="1">Multi-pass membrane protein</topology>
    </subcellularLocation>
</comment>
<sequence>MNTEILRTTPTFDTLTRNRRTASFGLALSAILFIYLISAYGWRQSALFLVGLAAGLILYHAAFGFTAAWREVVNSGRGSGLRAQMLMLGAAVLIFTPLIAQGELWGLNLRGNVAPLNIAVVCGAFIFGLGMQLGGGCASGTLFTVGGGSVRMLVTLAAFIAGSVLGTWQWSLWQGVPGFAPVSLSANFGVIGGIGLSLVLFALVWVGTVFYEKRRHGSVENDRKIDRPYSWLRGPWPLIAGALALAAVNTATLMLAGRPWGVTSAFALWGAKLVTPLGVDVTQWAYWQRTGPSNALDQSIFTDITSVMNIGIMIGALLAAGLARQFAPSLKLPMRSLVAAVLGGLLLGYGARIAFGCNIGAYFGGIASTSLHGWLWFAAAFLGSTLGTRMRPFFGLS</sequence>
<evidence type="ECO:0000256" key="6">
    <source>
        <dbReference type="ARBA" id="ARBA00022989"/>
    </source>
</evidence>
<feature type="transmembrane region" description="Helical" evidence="9">
    <location>
        <begin position="361"/>
        <end position="382"/>
    </location>
</feature>
<feature type="transmembrane region" description="Helical" evidence="9">
    <location>
        <begin position="232"/>
        <end position="256"/>
    </location>
</feature>
<evidence type="ECO:0000256" key="4">
    <source>
        <dbReference type="ARBA" id="ARBA00022519"/>
    </source>
</evidence>
<dbReference type="Pfam" id="PF04143">
    <property type="entry name" value="Sulf_transp"/>
    <property type="match status" value="1"/>
</dbReference>
<dbReference type="PANTHER" id="PTHR30574:SF1">
    <property type="entry name" value="SULPHUR TRANSPORT DOMAIN-CONTAINING PROTEIN"/>
    <property type="match status" value="1"/>
</dbReference>
<feature type="transmembrane region" description="Helical" evidence="9">
    <location>
        <begin position="21"/>
        <end position="40"/>
    </location>
</feature>
<evidence type="ECO:0000256" key="9">
    <source>
        <dbReference type="SAM" id="Phobius"/>
    </source>
</evidence>
<feature type="transmembrane region" description="Helical" evidence="9">
    <location>
        <begin position="335"/>
        <end position="355"/>
    </location>
</feature>
<reference evidence="10" key="1">
    <citation type="journal article" date="2011" name="Environ. Microbiol.">
        <title>Time-series analyses of Monterey Bay coastal microbial picoplankton using a 'genome proxy' microarray.</title>
        <authorList>
            <person name="Rich V.I."/>
            <person name="Pham V.D."/>
            <person name="Eppley J."/>
            <person name="Shi Y."/>
            <person name="DeLong E.F."/>
        </authorList>
    </citation>
    <scope>NUCLEOTIDE SEQUENCE</scope>
</reference>
<evidence type="ECO:0000256" key="5">
    <source>
        <dbReference type="ARBA" id="ARBA00022692"/>
    </source>
</evidence>
<evidence type="ECO:0000256" key="7">
    <source>
        <dbReference type="ARBA" id="ARBA00023136"/>
    </source>
</evidence>
<feature type="transmembrane region" description="Helical" evidence="9">
    <location>
        <begin position="46"/>
        <end position="69"/>
    </location>
</feature>
<keyword evidence="7 9" id="KW-0472">Membrane</keyword>
<evidence type="ECO:0000256" key="1">
    <source>
        <dbReference type="ARBA" id="ARBA00004429"/>
    </source>
</evidence>
<comment type="similarity">
    <text evidence="8">Belongs to the TsuA/YedE (TC 9.B.102) family.</text>
</comment>
<evidence type="ECO:0000313" key="10">
    <source>
        <dbReference type="EMBL" id="ADI18595.1"/>
    </source>
</evidence>
<name>E0XW04_9GAMM</name>
<feature type="transmembrane region" description="Helical" evidence="9">
    <location>
        <begin position="142"/>
        <end position="168"/>
    </location>
</feature>
<feature type="transmembrane region" description="Helical" evidence="9">
    <location>
        <begin position="112"/>
        <end position="130"/>
    </location>
</feature>
<feature type="transmembrane region" description="Helical" evidence="9">
    <location>
        <begin position="188"/>
        <end position="211"/>
    </location>
</feature>
<dbReference type="EMBL" id="GU474894">
    <property type="protein sequence ID" value="ADI18595.1"/>
    <property type="molecule type" value="Genomic_DNA"/>
</dbReference>
<feature type="transmembrane region" description="Helical" evidence="9">
    <location>
        <begin position="81"/>
        <end position="100"/>
    </location>
</feature>
<dbReference type="AlphaFoldDB" id="E0XW04"/>
<keyword evidence="3" id="KW-1003">Cell membrane</keyword>
<keyword evidence="6 9" id="KW-1133">Transmembrane helix</keyword>
<accession>E0XW04</accession>
<feature type="transmembrane region" description="Helical" evidence="9">
    <location>
        <begin position="304"/>
        <end position="323"/>
    </location>
</feature>
<protein>
    <submittedName>
        <fullName evidence="10">Predicted transporter component</fullName>
    </submittedName>
</protein>
<keyword evidence="2" id="KW-0813">Transport</keyword>